<dbReference type="RefSeq" id="YP_007007637.1">
    <property type="nucleotide sequence ID" value="NC_019526.1"/>
</dbReference>
<dbReference type="GO" id="GO:0008803">
    <property type="term" value="F:bis(5'-nucleosyl)-tetraphosphatase (symmetrical) activity"/>
    <property type="evidence" value="ECO:0007669"/>
    <property type="project" value="TreeGrafter"/>
</dbReference>
<dbReference type="GO" id="GO:0110154">
    <property type="term" value="P:RNA decapping"/>
    <property type="evidence" value="ECO:0007669"/>
    <property type="project" value="TreeGrafter"/>
</dbReference>
<dbReference type="GO" id="GO:0016791">
    <property type="term" value="F:phosphatase activity"/>
    <property type="evidence" value="ECO:0007669"/>
    <property type="project" value="TreeGrafter"/>
</dbReference>
<dbReference type="OrthoDB" id="22132at10239"/>
<proteinExistence type="predicted"/>
<reference evidence="2 3" key="1">
    <citation type="journal article" date="2012" name="J. Virol.">
        <title>Genome of Klebsiella sp.-Infecting Bacteriophage vB_KleM_RaK2.</title>
        <authorList>
            <person name="Simoliunas E."/>
            <person name="Kaliniene L."/>
            <person name="Truncaite L."/>
            <person name="Klausa V."/>
            <person name="Zajanckauskaite A."/>
            <person name="Meskys R."/>
        </authorList>
    </citation>
    <scope>NUCLEOTIDE SEQUENCE [LARGE SCALE GENOMIC DNA]</scope>
</reference>
<sequence>MRHYLQVTVPDEKELYIVGDIHGNARLWDLTKKEFGITDNDVVFSLGDIVDRGKNNSKLLFEFLFQDNRYMINGNHESMLVDGLTNREWYHCHISNGGDKLYEELGHTGVEFFAQYLKDLPMIIEIRYRGMKIGLVHGCCPLRYTDWNEFLTDSSTLSPKIVEECIWSRNDFDYAKQNNTYHSPRISNIDYVISGHSPVFDPLIYGNRWWIDSQFSTGDLNVVQPNSGKLRYFRREKDAYSFDRKRGY</sequence>
<dbReference type="SUPFAM" id="SSF56300">
    <property type="entry name" value="Metallo-dependent phosphatases"/>
    <property type="match status" value="1"/>
</dbReference>
<name>H6X4T9_9CAUD</name>
<evidence type="ECO:0000259" key="1">
    <source>
        <dbReference type="Pfam" id="PF00149"/>
    </source>
</evidence>
<evidence type="ECO:0000313" key="3">
    <source>
        <dbReference type="Proteomes" id="UP000007524"/>
    </source>
</evidence>
<dbReference type="InterPro" id="IPR029052">
    <property type="entry name" value="Metallo-depent_PP-like"/>
</dbReference>
<dbReference type="Gene3D" id="3.60.21.10">
    <property type="match status" value="1"/>
</dbReference>
<dbReference type="GeneID" id="14013070"/>
<dbReference type="InterPro" id="IPR004843">
    <property type="entry name" value="Calcineurin-like_PHP"/>
</dbReference>
<keyword evidence="3" id="KW-1185">Reference proteome</keyword>
<protein>
    <submittedName>
        <fullName evidence="2">Putative serine/threonine protein phosphatase</fullName>
    </submittedName>
</protein>
<dbReference type="Proteomes" id="UP000007524">
    <property type="component" value="Segment"/>
</dbReference>
<dbReference type="PANTHER" id="PTHR42850:SF4">
    <property type="entry name" value="ZINC-DEPENDENT ENDOPOLYPHOSPHATASE"/>
    <property type="match status" value="1"/>
</dbReference>
<gene>
    <name evidence="2" type="ORF">RaK2_00482</name>
</gene>
<dbReference type="InterPro" id="IPR050126">
    <property type="entry name" value="Ap4A_hydrolase"/>
</dbReference>
<organism evidence="2 3">
    <name type="scientific">Klebsiella phage vB_KleM_RaK2</name>
    <dbReference type="NCBI Taxonomy" id="1147094"/>
    <lineage>
        <taxon>Viruses</taxon>
        <taxon>Duplodnaviria</taxon>
        <taxon>Heunggongvirae</taxon>
        <taxon>Uroviricota</taxon>
        <taxon>Caudoviricetes</taxon>
        <taxon>Alcyoneusvirus</taxon>
        <taxon>Alcyoneusvirus RaK2</taxon>
    </lineage>
</organism>
<dbReference type="Pfam" id="PF00149">
    <property type="entry name" value="Metallophos"/>
    <property type="match status" value="1"/>
</dbReference>
<dbReference type="KEGG" id="vg:14013070"/>
<feature type="domain" description="Calcineurin-like phosphoesterase" evidence="1">
    <location>
        <begin position="16"/>
        <end position="199"/>
    </location>
</feature>
<accession>H6X4T9</accession>
<dbReference type="EMBL" id="JQ513383">
    <property type="protein sequence ID" value="AFA44755.1"/>
    <property type="molecule type" value="Genomic_DNA"/>
</dbReference>
<evidence type="ECO:0000313" key="2">
    <source>
        <dbReference type="EMBL" id="AFA44755.1"/>
    </source>
</evidence>
<dbReference type="PANTHER" id="PTHR42850">
    <property type="entry name" value="METALLOPHOSPHOESTERASE"/>
    <property type="match status" value="1"/>
</dbReference>